<comment type="cofactor">
    <cofactor evidence="1 5">
        <name>FAD</name>
        <dbReference type="ChEBI" id="CHEBI:57692"/>
    </cofactor>
</comment>
<evidence type="ECO:0000313" key="9">
    <source>
        <dbReference type="Proteomes" id="UP000827092"/>
    </source>
</evidence>
<comment type="caution">
    <text evidence="8">The sequence shown here is derived from an EMBL/GenBank/DDBJ whole genome shotgun (WGS) entry which is preliminary data.</text>
</comment>
<name>A0AAV6UJR6_9ARAC</name>
<dbReference type="InterPro" id="IPR007867">
    <property type="entry name" value="GMC_OxRtase_C"/>
</dbReference>
<comment type="similarity">
    <text evidence="2 6">Belongs to the GMC oxidoreductase family.</text>
</comment>
<dbReference type="PANTHER" id="PTHR11552">
    <property type="entry name" value="GLUCOSE-METHANOL-CHOLINE GMC OXIDOREDUCTASE"/>
    <property type="match status" value="1"/>
</dbReference>
<keyword evidence="4 5" id="KW-0274">FAD</keyword>
<feature type="domain" description="Glucose-methanol-choline oxidoreductase N-terminal" evidence="7">
    <location>
        <begin position="148"/>
        <end position="171"/>
    </location>
</feature>
<sequence>MPCKSTPKQGGRKFLQYLSFKMDLCSVDLARENSYLTPYANTSILPMLLLSLMQQRISPKTASSFNDEYDYIIVGAGSAGSTLASRLSEVPCVTVLLLEAGKAPPLVSDIPGLQLSLVASDYSWNYDTVPQKHTAKAMVNNQVFWPSGKALGGSSILNGMVYTRGNHHNYDDWARQGAVGWSYSDVKPYFLKLEDNHTPKYLANGYHVVGGPVSAETTRYSSELAEPILKAARKLGYRVGDPNGRIQTGFDLLQLSTRKGQRCSTAKAYLVPAENRTNLHILPDAFVRKVRVEDRRAIGVEFDHGDGTHFVRAKREVIMSAGTINSAQLLMLSGIGPKEHLEEFNIPVVKDLPLLKNETNVQDYIKNRRGPLSYVTTEVLAFLQEPSSTLHDSPDYQLYFGLFVPPDASEGRGIKPEIIEEYFANYKNSTLYACFAANIKPKSRGTVKLQSSNPYDGPLIDPNYFENPEDFRPMVEGFKTCMNIGKSKHLKRIGSKHGQLQ</sequence>
<dbReference type="GO" id="GO:0016614">
    <property type="term" value="F:oxidoreductase activity, acting on CH-OH group of donors"/>
    <property type="evidence" value="ECO:0007669"/>
    <property type="project" value="InterPro"/>
</dbReference>
<reference evidence="8 9" key="1">
    <citation type="journal article" date="2022" name="Nat. Ecol. Evol.">
        <title>A masculinizing supergene underlies an exaggerated male reproductive morph in a spider.</title>
        <authorList>
            <person name="Hendrickx F."/>
            <person name="De Corte Z."/>
            <person name="Sonet G."/>
            <person name="Van Belleghem S.M."/>
            <person name="Kostlbacher S."/>
            <person name="Vangestel C."/>
        </authorList>
    </citation>
    <scope>NUCLEOTIDE SEQUENCE [LARGE SCALE GENOMIC DNA]</scope>
    <source>
        <strain evidence="8">W744_W776</strain>
    </source>
</reference>
<dbReference type="Pfam" id="PF00732">
    <property type="entry name" value="GMC_oxred_N"/>
    <property type="match status" value="1"/>
</dbReference>
<feature type="binding site" evidence="5">
    <location>
        <position position="287"/>
    </location>
    <ligand>
        <name>FAD</name>
        <dbReference type="ChEBI" id="CHEBI:57692"/>
    </ligand>
</feature>
<dbReference type="Pfam" id="PF05199">
    <property type="entry name" value="GMC_oxred_C"/>
    <property type="match status" value="1"/>
</dbReference>
<feature type="binding site" evidence="5">
    <location>
        <begin position="158"/>
        <end position="161"/>
    </location>
    <ligand>
        <name>FAD</name>
        <dbReference type="ChEBI" id="CHEBI:57692"/>
    </ligand>
</feature>
<dbReference type="Proteomes" id="UP000827092">
    <property type="component" value="Unassembled WGS sequence"/>
</dbReference>
<evidence type="ECO:0000256" key="6">
    <source>
        <dbReference type="RuleBase" id="RU003968"/>
    </source>
</evidence>
<dbReference type="PANTHER" id="PTHR11552:SF147">
    <property type="entry name" value="CHOLINE DEHYDROGENASE, MITOCHONDRIAL"/>
    <property type="match status" value="1"/>
</dbReference>
<accession>A0AAV6UJR6</accession>
<evidence type="ECO:0000313" key="8">
    <source>
        <dbReference type="EMBL" id="KAG8184665.1"/>
    </source>
</evidence>
<keyword evidence="9" id="KW-1185">Reference proteome</keyword>
<evidence type="ECO:0000256" key="2">
    <source>
        <dbReference type="ARBA" id="ARBA00010790"/>
    </source>
</evidence>
<evidence type="ECO:0000256" key="4">
    <source>
        <dbReference type="ARBA" id="ARBA00022827"/>
    </source>
</evidence>
<dbReference type="InterPro" id="IPR000172">
    <property type="entry name" value="GMC_OxRdtase_N"/>
</dbReference>
<protein>
    <recommendedName>
        <fullName evidence="7">Glucose-methanol-choline oxidoreductase N-terminal domain-containing protein</fullName>
    </recommendedName>
</protein>
<dbReference type="Gene3D" id="3.50.50.60">
    <property type="entry name" value="FAD/NAD(P)-binding domain"/>
    <property type="match status" value="1"/>
</dbReference>
<keyword evidence="3 6" id="KW-0285">Flavoprotein</keyword>
<dbReference type="EMBL" id="JAFNEN010000366">
    <property type="protein sequence ID" value="KAG8184665.1"/>
    <property type="molecule type" value="Genomic_DNA"/>
</dbReference>
<evidence type="ECO:0000256" key="3">
    <source>
        <dbReference type="ARBA" id="ARBA00022630"/>
    </source>
</evidence>
<dbReference type="PROSITE" id="PS00623">
    <property type="entry name" value="GMC_OXRED_1"/>
    <property type="match status" value="1"/>
</dbReference>
<dbReference type="AlphaFoldDB" id="A0AAV6UJR6"/>
<dbReference type="SUPFAM" id="SSF51905">
    <property type="entry name" value="FAD/NAD(P)-binding domain"/>
    <property type="match status" value="1"/>
</dbReference>
<dbReference type="InterPro" id="IPR036188">
    <property type="entry name" value="FAD/NAD-bd_sf"/>
</dbReference>
<dbReference type="SUPFAM" id="SSF54373">
    <property type="entry name" value="FAD-linked reductases, C-terminal domain"/>
    <property type="match status" value="1"/>
</dbReference>
<evidence type="ECO:0000259" key="7">
    <source>
        <dbReference type="PROSITE" id="PS00623"/>
    </source>
</evidence>
<dbReference type="GO" id="GO:0050660">
    <property type="term" value="F:flavin adenine dinucleotide binding"/>
    <property type="evidence" value="ECO:0007669"/>
    <property type="project" value="InterPro"/>
</dbReference>
<dbReference type="PIRSF" id="PIRSF000137">
    <property type="entry name" value="Alcohol_oxidase"/>
    <property type="match status" value="1"/>
</dbReference>
<proteinExistence type="inferred from homology"/>
<gene>
    <name evidence="8" type="ORF">JTE90_012150</name>
</gene>
<evidence type="ECO:0000256" key="1">
    <source>
        <dbReference type="ARBA" id="ARBA00001974"/>
    </source>
</evidence>
<organism evidence="8 9">
    <name type="scientific">Oedothorax gibbosus</name>
    <dbReference type="NCBI Taxonomy" id="931172"/>
    <lineage>
        <taxon>Eukaryota</taxon>
        <taxon>Metazoa</taxon>
        <taxon>Ecdysozoa</taxon>
        <taxon>Arthropoda</taxon>
        <taxon>Chelicerata</taxon>
        <taxon>Arachnida</taxon>
        <taxon>Araneae</taxon>
        <taxon>Araneomorphae</taxon>
        <taxon>Entelegynae</taxon>
        <taxon>Araneoidea</taxon>
        <taxon>Linyphiidae</taxon>
        <taxon>Erigoninae</taxon>
        <taxon>Oedothorax</taxon>
    </lineage>
</organism>
<evidence type="ECO:0000256" key="5">
    <source>
        <dbReference type="PIRSR" id="PIRSR000137-2"/>
    </source>
</evidence>
<dbReference type="Gene3D" id="3.30.560.10">
    <property type="entry name" value="Glucose Oxidase, domain 3"/>
    <property type="match status" value="2"/>
</dbReference>
<dbReference type="InterPro" id="IPR012132">
    <property type="entry name" value="GMC_OxRdtase"/>
</dbReference>